<evidence type="ECO:0000313" key="4">
    <source>
        <dbReference type="Proteomes" id="UP000636709"/>
    </source>
</evidence>
<dbReference type="AlphaFoldDB" id="A0A835G015"/>
<proteinExistence type="predicted"/>
<feature type="domain" description="Alpha/beta hydrolase fold-3" evidence="2">
    <location>
        <begin position="595"/>
        <end position="809"/>
    </location>
</feature>
<reference evidence="3" key="1">
    <citation type="submission" date="2020-07" db="EMBL/GenBank/DDBJ databases">
        <title>Genome sequence and genetic diversity analysis of an under-domesticated orphan crop, white fonio (Digitaria exilis).</title>
        <authorList>
            <person name="Bennetzen J.L."/>
            <person name="Chen S."/>
            <person name="Ma X."/>
            <person name="Wang X."/>
            <person name="Yssel A.E.J."/>
            <person name="Chaluvadi S.R."/>
            <person name="Johnson M."/>
            <person name="Gangashetty P."/>
            <person name="Hamidou F."/>
            <person name="Sanogo M.D."/>
            <person name="Zwaenepoel A."/>
            <person name="Wallace J."/>
            <person name="Van De Peer Y."/>
            <person name="Van Deynze A."/>
        </authorList>
    </citation>
    <scope>NUCLEOTIDE SEQUENCE</scope>
    <source>
        <tissue evidence="3">Leaves</tissue>
    </source>
</reference>
<dbReference type="GO" id="GO:0016787">
    <property type="term" value="F:hydrolase activity"/>
    <property type="evidence" value="ECO:0007669"/>
    <property type="project" value="InterPro"/>
</dbReference>
<dbReference type="EMBL" id="JACEFO010000112">
    <property type="protein sequence ID" value="KAF8781174.1"/>
    <property type="molecule type" value="Genomic_DNA"/>
</dbReference>
<protein>
    <recommendedName>
        <fullName evidence="2">Alpha/beta hydrolase fold-3 domain-containing protein</fullName>
    </recommendedName>
</protein>
<accession>A0A835G015</accession>
<feature type="domain" description="Alpha/beta hydrolase fold-3" evidence="2">
    <location>
        <begin position="264"/>
        <end position="480"/>
    </location>
</feature>
<dbReference type="PANTHER" id="PTHR23024">
    <property type="entry name" value="ARYLACETAMIDE DEACETYLASE"/>
    <property type="match status" value="1"/>
</dbReference>
<sequence>MELNDVNSDSVNPLAVPAQTSRGTDGRPVFRSGGQAGKGILFLRSGSLGTQGLQQQQHPPVNESINAASHKVARGTRACGQWTELVPASALERLAKHRDMQPTRVHSHPDAQSHLLPTGPVSTRATRQNLIRVRRDPNLRFKAGPQGANCHRHAATPRLPRIDARRASSHRNLTHVCAVAVARGEMGEVVYDCGYFRLYKDGHAERDRAAHDVAPAGFDAETGVTSKDVVIDAATGVAARLYLPPVVHAAAASSATTTKKLPVLVFFHGGYFIVGSPSHPLFHRYVNSLAATARAVAVSVRYRLAPEDPLPAAYDDSWAALRWVLSGEDPWLTDHGDLGRVFLSGVSAGANIAHNMAIAAGTNTLHKHTRIEGVILLHPSFAGEKKMEEEDDEFWRSNKDRWAVIFPGAAANGGLDDPRINPMAAGAPRLANLAGQRMLVSMASEDPRAPRGWAYCDAVRASGWRGELRCFESEGAHAFFVPEHGSPEAVKLMDRLPAKDERRRGFRPPHAATPGKVAMDSGRAEVVFECGDFRLYSDGHVERTGGMEFVPAGFDADTGVTSKDVVIDAATGVSARLYLPAIQTDATAATKLPILVIFHGGYFVVGSPGCPNFHRYINTLVSKAGVVAVSVDYRLAPEHLLPAAYDDSWAALNWAVSGAAADPWLSDHGDLGRVFVAGASAGANIAHNMAVAATPPALVERVEGVILLHPSFCGEQELEDEAEEFWRDNKKRWAVIFPGARGGTDDPRINPMAAADLLAKLAGKRLFVSTASEDPRASRGRAYCDAVRASGWPGKVEWFESKGEGHAFFVSDHSSHEAVALMDRVVAFVAGH</sequence>
<evidence type="ECO:0000256" key="1">
    <source>
        <dbReference type="SAM" id="MobiDB-lite"/>
    </source>
</evidence>
<organism evidence="3 4">
    <name type="scientific">Digitaria exilis</name>
    <dbReference type="NCBI Taxonomy" id="1010633"/>
    <lineage>
        <taxon>Eukaryota</taxon>
        <taxon>Viridiplantae</taxon>
        <taxon>Streptophyta</taxon>
        <taxon>Embryophyta</taxon>
        <taxon>Tracheophyta</taxon>
        <taxon>Spermatophyta</taxon>
        <taxon>Magnoliopsida</taxon>
        <taxon>Liliopsida</taxon>
        <taxon>Poales</taxon>
        <taxon>Poaceae</taxon>
        <taxon>PACMAD clade</taxon>
        <taxon>Panicoideae</taxon>
        <taxon>Panicodae</taxon>
        <taxon>Paniceae</taxon>
        <taxon>Anthephorinae</taxon>
        <taxon>Digitaria</taxon>
    </lineage>
</organism>
<dbReference type="InterPro" id="IPR029058">
    <property type="entry name" value="AB_hydrolase_fold"/>
</dbReference>
<comment type="caution">
    <text evidence="3">The sequence shown here is derived from an EMBL/GenBank/DDBJ whole genome shotgun (WGS) entry which is preliminary data.</text>
</comment>
<dbReference type="InterPro" id="IPR013094">
    <property type="entry name" value="AB_hydrolase_3"/>
</dbReference>
<dbReference type="OrthoDB" id="408631at2759"/>
<dbReference type="PANTHER" id="PTHR23024:SF407">
    <property type="entry name" value="ALPHA_BETA HYDROLASE FOLD-3 DOMAIN-CONTAINING PROTEIN"/>
    <property type="match status" value="1"/>
</dbReference>
<feature type="compositionally biased region" description="Polar residues" evidence="1">
    <location>
        <begin position="1"/>
        <end position="11"/>
    </location>
</feature>
<dbReference type="Gene3D" id="3.40.50.1820">
    <property type="entry name" value="alpha/beta hydrolase"/>
    <property type="match status" value="2"/>
</dbReference>
<feature type="region of interest" description="Disordered" evidence="1">
    <location>
        <begin position="1"/>
        <end position="35"/>
    </location>
</feature>
<gene>
    <name evidence="3" type="ORF">HU200_001153</name>
</gene>
<evidence type="ECO:0000259" key="2">
    <source>
        <dbReference type="Pfam" id="PF07859"/>
    </source>
</evidence>
<dbReference type="SUPFAM" id="SSF53474">
    <property type="entry name" value="alpha/beta-Hydrolases"/>
    <property type="match status" value="2"/>
</dbReference>
<dbReference type="Proteomes" id="UP000636709">
    <property type="component" value="Unassembled WGS sequence"/>
</dbReference>
<evidence type="ECO:0000313" key="3">
    <source>
        <dbReference type="EMBL" id="KAF8781174.1"/>
    </source>
</evidence>
<keyword evidence="4" id="KW-1185">Reference proteome</keyword>
<name>A0A835G015_9POAL</name>
<dbReference type="Pfam" id="PF07859">
    <property type="entry name" value="Abhydrolase_3"/>
    <property type="match status" value="2"/>
</dbReference>
<dbReference type="InterPro" id="IPR050466">
    <property type="entry name" value="Carboxylest/Gibb_receptor"/>
</dbReference>